<feature type="compositionally biased region" description="Low complexity" evidence="1">
    <location>
        <begin position="66"/>
        <end position="80"/>
    </location>
</feature>
<organism evidence="2 3">
    <name type="scientific">Salix koriyanagi</name>
    <dbReference type="NCBI Taxonomy" id="2511006"/>
    <lineage>
        <taxon>Eukaryota</taxon>
        <taxon>Viridiplantae</taxon>
        <taxon>Streptophyta</taxon>
        <taxon>Embryophyta</taxon>
        <taxon>Tracheophyta</taxon>
        <taxon>Spermatophyta</taxon>
        <taxon>Magnoliopsida</taxon>
        <taxon>eudicotyledons</taxon>
        <taxon>Gunneridae</taxon>
        <taxon>Pentapetalae</taxon>
        <taxon>rosids</taxon>
        <taxon>fabids</taxon>
        <taxon>Malpighiales</taxon>
        <taxon>Salicaceae</taxon>
        <taxon>Saliceae</taxon>
        <taxon>Salix</taxon>
    </lineage>
</organism>
<evidence type="ECO:0000313" key="3">
    <source>
        <dbReference type="Proteomes" id="UP001151752"/>
    </source>
</evidence>
<feature type="region of interest" description="Disordered" evidence="1">
    <location>
        <begin position="61"/>
        <end position="88"/>
    </location>
</feature>
<gene>
    <name evidence="2" type="ORF">OIU74_029301</name>
</gene>
<accession>A0A9Q0VE04</accession>
<sequence length="123" mass="13351">MMYCAISGIRLPCLPSVYNTKSQSSFNGDPWSRKGLSFFSKKDPSSLKMFSGKSSYDPDAPNIAVTTSTTTTTTTTTPPSEKVLVPPDGNASEDSLVCHLLVHVLHTTSMTHAVDSQFRVFCI</sequence>
<reference evidence="2" key="2">
    <citation type="journal article" date="2023" name="Int. J. Mol. Sci.">
        <title>De Novo Assembly and Annotation of 11 Diverse Shrub Willow (Salix) Genomes Reveals Novel Gene Organization in Sex-Linked Regions.</title>
        <authorList>
            <person name="Hyden B."/>
            <person name="Feng K."/>
            <person name="Yates T.B."/>
            <person name="Jawdy S."/>
            <person name="Cereghino C."/>
            <person name="Smart L.B."/>
            <person name="Muchero W."/>
        </authorList>
    </citation>
    <scope>NUCLEOTIDE SEQUENCE</scope>
    <source>
        <tissue evidence="2">Shoot tip</tissue>
    </source>
</reference>
<evidence type="ECO:0000256" key="1">
    <source>
        <dbReference type="SAM" id="MobiDB-lite"/>
    </source>
</evidence>
<dbReference type="AlphaFoldDB" id="A0A9Q0VE04"/>
<reference evidence="2" key="1">
    <citation type="submission" date="2022-11" db="EMBL/GenBank/DDBJ databases">
        <authorList>
            <person name="Hyden B.L."/>
            <person name="Feng K."/>
            <person name="Yates T."/>
            <person name="Jawdy S."/>
            <person name="Smart L.B."/>
            <person name="Muchero W."/>
        </authorList>
    </citation>
    <scope>NUCLEOTIDE SEQUENCE</scope>
    <source>
        <tissue evidence="2">Shoot tip</tissue>
    </source>
</reference>
<evidence type="ECO:0000313" key="2">
    <source>
        <dbReference type="EMBL" id="KAJ6746807.1"/>
    </source>
</evidence>
<keyword evidence="3" id="KW-1185">Reference proteome</keyword>
<proteinExistence type="predicted"/>
<dbReference type="EMBL" id="JAPFFM010000009">
    <property type="protein sequence ID" value="KAJ6746807.1"/>
    <property type="molecule type" value="Genomic_DNA"/>
</dbReference>
<dbReference type="Proteomes" id="UP001151752">
    <property type="component" value="Chromosome 6"/>
</dbReference>
<name>A0A9Q0VE04_9ROSI</name>
<comment type="caution">
    <text evidence="2">The sequence shown here is derived from an EMBL/GenBank/DDBJ whole genome shotgun (WGS) entry which is preliminary data.</text>
</comment>
<protein>
    <submittedName>
        <fullName evidence="2">Uncharacterized protein</fullName>
    </submittedName>
</protein>